<dbReference type="SMART" id="SM00225">
    <property type="entry name" value="BTB"/>
    <property type="match status" value="1"/>
</dbReference>
<sequence length="457" mass="53359">MSRKLVTRAFSKFKTKEPKEVKDNDVIIYVGKEPDFKEFQSNSKIMRSKSDYFKRILSDKNIEKKDEKYVIKIPDATPQVFNVIIKYLSTGKINVKNKTGIEILNVMITSDELKLNQLIRHIEDSLIENQNFLQDDPVEVLQMVYYNKSLGNNIQEFCLKSICFEPKNFFNSAKFVNLPAPLLEIILNRDDLNLIEIKIWENLIKWGLAQEKTLNEDVSKWNQDNFNTFEKIIHKFIPLIRFYDISSEDYFYKVRPLEKILPKEIKGEILKFYMIPGYTPNNILLRNSVDSVLINTKHTLLFANWIDRKKGKVNYKLILLYRASRDGNSAEEFHTRCDNKGATIVVVKIENSEQIVGGYNSLLWNSSGENMSTKDNFIFSFTDKTNLQSAKVVYSNGDQYSVRYLSNYGPAFGNFDLYVDYNIATNIWYSRVSSYPTLNLPNTMKVVDYEVFRVIKN</sequence>
<dbReference type="HOGENOM" id="CLU_021542_0_1_1"/>
<dbReference type="PANTHER" id="PTHR45774">
    <property type="entry name" value="BTB/POZ DOMAIN-CONTAINING"/>
    <property type="match status" value="1"/>
</dbReference>
<feature type="domain" description="TLDc" evidence="2">
    <location>
        <begin position="292"/>
        <end position="455"/>
    </location>
</feature>
<dbReference type="Pfam" id="PF00651">
    <property type="entry name" value="BTB"/>
    <property type="match status" value="1"/>
</dbReference>
<dbReference type="PROSITE" id="PS50097">
    <property type="entry name" value="BTB"/>
    <property type="match status" value="1"/>
</dbReference>
<dbReference type="InterPro" id="IPR011333">
    <property type="entry name" value="SKP1/BTB/POZ_sf"/>
</dbReference>
<dbReference type="EMBL" id="JEMT01009995">
    <property type="protein sequence ID" value="EXX77865.1"/>
    <property type="molecule type" value="Genomic_DNA"/>
</dbReference>
<dbReference type="SUPFAM" id="SSF54695">
    <property type="entry name" value="POZ domain"/>
    <property type="match status" value="1"/>
</dbReference>
<protein>
    <recommendedName>
        <fullName evidence="5">Kelch-like protein 17</fullName>
    </recommendedName>
</protein>
<evidence type="ECO:0000313" key="3">
    <source>
        <dbReference type="EMBL" id="EXX77865.1"/>
    </source>
</evidence>
<dbReference type="InterPro" id="IPR006571">
    <property type="entry name" value="TLDc_dom"/>
</dbReference>
<name>A0A015KE22_RHIIW</name>
<evidence type="ECO:0008006" key="5">
    <source>
        <dbReference type="Google" id="ProtNLM"/>
    </source>
</evidence>
<dbReference type="PROSITE" id="PS51886">
    <property type="entry name" value="TLDC"/>
    <property type="match status" value="1"/>
</dbReference>
<reference evidence="3 4" key="1">
    <citation type="submission" date="2014-02" db="EMBL/GenBank/DDBJ databases">
        <title>Single nucleus genome sequencing reveals high similarity among nuclei of an endomycorrhizal fungus.</title>
        <authorList>
            <person name="Lin K."/>
            <person name="Geurts R."/>
            <person name="Zhang Z."/>
            <person name="Limpens E."/>
            <person name="Saunders D.G."/>
            <person name="Mu D."/>
            <person name="Pang E."/>
            <person name="Cao H."/>
            <person name="Cha H."/>
            <person name="Lin T."/>
            <person name="Zhou Q."/>
            <person name="Shang Y."/>
            <person name="Li Y."/>
            <person name="Ivanov S."/>
            <person name="Sharma T."/>
            <person name="Velzen R.V."/>
            <person name="Ruijter N.D."/>
            <person name="Aanen D.K."/>
            <person name="Win J."/>
            <person name="Kamoun S."/>
            <person name="Bisseling T."/>
            <person name="Huang S."/>
        </authorList>
    </citation>
    <scope>NUCLEOTIDE SEQUENCE [LARGE SCALE GENOMIC DNA]</scope>
    <source>
        <strain evidence="4">DAOM197198w</strain>
    </source>
</reference>
<evidence type="ECO:0000259" key="1">
    <source>
        <dbReference type="PROSITE" id="PS50097"/>
    </source>
</evidence>
<proteinExistence type="predicted"/>
<dbReference type="Pfam" id="PF07534">
    <property type="entry name" value="TLD"/>
    <property type="match status" value="1"/>
</dbReference>
<gene>
    <name evidence="3" type="ORF">RirG_019930</name>
</gene>
<organism evidence="3 4">
    <name type="scientific">Rhizophagus irregularis (strain DAOM 197198w)</name>
    <name type="common">Glomus intraradices</name>
    <dbReference type="NCBI Taxonomy" id="1432141"/>
    <lineage>
        <taxon>Eukaryota</taxon>
        <taxon>Fungi</taxon>
        <taxon>Fungi incertae sedis</taxon>
        <taxon>Mucoromycota</taxon>
        <taxon>Glomeromycotina</taxon>
        <taxon>Glomeromycetes</taxon>
        <taxon>Glomerales</taxon>
        <taxon>Glomeraceae</taxon>
        <taxon>Rhizophagus</taxon>
    </lineage>
</organism>
<dbReference type="Gene3D" id="3.30.710.10">
    <property type="entry name" value="Potassium Channel Kv1.1, Chain A"/>
    <property type="match status" value="1"/>
</dbReference>
<dbReference type="InterPro" id="IPR000210">
    <property type="entry name" value="BTB/POZ_dom"/>
</dbReference>
<dbReference type="SMART" id="SM00584">
    <property type="entry name" value="TLDc"/>
    <property type="match status" value="1"/>
</dbReference>
<comment type="caution">
    <text evidence="3">The sequence shown here is derived from an EMBL/GenBank/DDBJ whole genome shotgun (WGS) entry which is preliminary data.</text>
</comment>
<dbReference type="CDD" id="cd18186">
    <property type="entry name" value="BTB_POZ_ZBTB_KLHL-like"/>
    <property type="match status" value="1"/>
</dbReference>
<dbReference type="AlphaFoldDB" id="A0A015KE22"/>
<dbReference type="OrthoDB" id="6359816at2759"/>
<dbReference type="PANTHER" id="PTHR45774:SF3">
    <property type="entry name" value="BTB (POZ) DOMAIN-CONTAINING 2B-RELATED"/>
    <property type="match status" value="1"/>
</dbReference>
<evidence type="ECO:0000313" key="4">
    <source>
        <dbReference type="Proteomes" id="UP000022910"/>
    </source>
</evidence>
<feature type="domain" description="BTB" evidence="1">
    <location>
        <begin position="24"/>
        <end position="97"/>
    </location>
</feature>
<evidence type="ECO:0000259" key="2">
    <source>
        <dbReference type="PROSITE" id="PS51886"/>
    </source>
</evidence>
<keyword evidence="4" id="KW-1185">Reference proteome</keyword>
<accession>A0A015KE22</accession>
<dbReference type="Proteomes" id="UP000022910">
    <property type="component" value="Unassembled WGS sequence"/>
</dbReference>